<evidence type="ECO:0000256" key="1">
    <source>
        <dbReference type="SAM" id="MobiDB-lite"/>
    </source>
</evidence>
<sequence>MSSSCATTSHRRRRCPHARSHCTRCQEAGELTSSQQFGRHRSREAILVANSTCLSQRQTSLASSHRKTPPLTRNDEFS</sequence>
<dbReference type="EMBL" id="JXTB01000042">
    <property type="protein sequence ID" value="PON71877.1"/>
    <property type="molecule type" value="Genomic_DNA"/>
</dbReference>
<organism evidence="2 3">
    <name type="scientific">Parasponia andersonii</name>
    <name type="common">Sponia andersonii</name>
    <dbReference type="NCBI Taxonomy" id="3476"/>
    <lineage>
        <taxon>Eukaryota</taxon>
        <taxon>Viridiplantae</taxon>
        <taxon>Streptophyta</taxon>
        <taxon>Embryophyta</taxon>
        <taxon>Tracheophyta</taxon>
        <taxon>Spermatophyta</taxon>
        <taxon>Magnoliopsida</taxon>
        <taxon>eudicotyledons</taxon>
        <taxon>Gunneridae</taxon>
        <taxon>Pentapetalae</taxon>
        <taxon>rosids</taxon>
        <taxon>fabids</taxon>
        <taxon>Rosales</taxon>
        <taxon>Cannabaceae</taxon>
        <taxon>Parasponia</taxon>
    </lineage>
</organism>
<dbReference type="AlphaFoldDB" id="A0A2P5DF34"/>
<keyword evidence="3" id="KW-1185">Reference proteome</keyword>
<name>A0A2P5DF34_PARAD</name>
<gene>
    <name evidence="2" type="ORF">PanWU01x14_070640</name>
</gene>
<evidence type="ECO:0000313" key="3">
    <source>
        <dbReference type="Proteomes" id="UP000237105"/>
    </source>
</evidence>
<feature type="region of interest" description="Disordered" evidence="1">
    <location>
        <begin position="57"/>
        <end position="78"/>
    </location>
</feature>
<reference evidence="3" key="1">
    <citation type="submission" date="2016-06" db="EMBL/GenBank/DDBJ databases">
        <title>Parallel loss of symbiosis genes in relatives of nitrogen-fixing non-legume Parasponia.</title>
        <authorList>
            <person name="Van Velzen R."/>
            <person name="Holmer R."/>
            <person name="Bu F."/>
            <person name="Rutten L."/>
            <person name="Van Zeijl A."/>
            <person name="Liu W."/>
            <person name="Santuari L."/>
            <person name="Cao Q."/>
            <person name="Sharma T."/>
            <person name="Shen D."/>
            <person name="Roswanjaya Y."/>
            <person name="Wardhani T."/>
            <person name="Kalhor M.S."/>
            <person name="Jansen J."/>
            <person name="Van den Hoogen J."/>
            <person name="Gungor B."/>
            <person name="Hartog M."/>
            <person name="Hontelez J."/>
            <person name="Verver J."/>
            <person name="Yang W.-C."/>
            <person name="Schijlen E."/>
            <person name="Repin R."/>
            <person name="Schilthuizen M."/>
            <person name="Schranz E."/>
            <person name="Heidstra R."/>
            <person name="Miyata K."/>
            <person name="Fedorova E."/>
            <person name="Kohlen W."/>
            <person name="Bisseling T."/>
            <person name="Smit S."/>
            <person name="Geurts R."/>
        </authorList>
    </citation>
    <scope>NUCLEOTIDE SEQUENCE [LARGE SCALE GENOMIC DNA]</scope>
    <source>
        <strain evidence="3">cv. WU1-14</strain>
    </source>
</reference>
<proteinExistence type="predicted"/>
<dbReference type="OrthoDB" id="10419760at2759"/>
<evidence type="ECO:0000313" key="2">
    <source>
        <dbReference type="EMBL" id="PON71877.1"/>
    </source>
</evidence>
<dbReference type="Proteomes" id="UP000237105">
    <property type="component" value="Unassembled WGS sequence"/>
</dbReference>
<accession>A0A2P5DF34</accession>
<protein>
    <submittedName>
        <fullName evidence="2">Uncharacterized protein</fullName>
    </submittedName>
</protein>
<comment type="caution">
    <text evidence="2">The sequence shown here is derived from an EMBL/GenBank/DDBJ whole genome shotgun (WGS) entry which is preliminary data.</text>
</comment>